<keyword evidence="7 10" id="KW-1133">Transmembrane helix</keyword>
<evidence type="ECO:0000256" key="8">
    <source>
        <dbReference type="ARBA" id="ARBA00023034"/>
    </source>
</evidence>
<dbReference type="InterPro" id="IPR002659">
    <property type="entry name" value="Glyco_trans_31"/>
</dbReference>
<dbReference type="GO" id="GO:0016758">
    <property type="term" value="F:hexosyltransferase activity"/>
    <property type="evidence" value="ECO:0007669"/>
    <property type="project" value="InterPro"/>
</dbReference>
<protein>
    <recommendedName>
        <fullName evidence="10">Hexosyltransferase</fullName>
        <ecNumber evidence="10">2.4.1.-</ecNumber>
    </recommendedName>
</protein>
<dbReference type="PANTHER" id="PTHR11214:SF283">
    <property type="entry name" value="N-ACETYLLACTOSAMINIDE BETA-1,3-N-ACETYLGLUCOSAMINYLTRANSFERASE 4-LIKE"/>
    <property type="match status" value="1"/>
</dbReference>
<dbReference type="EMBL" id="EAAA01000207">
    <property type="status" value="NOT_ANNOTATED_CDS"/>
    <property type="molecule type" value="Genomic_DNA"/>
</dbReference>
<reference evidence="11" key="2">
    <citation type="journal article" date="2008" name="Genome Biol.">
        <title>Improved genome assembly and evidence-based global gene model set for the chordate Ciona intestinalis: new insight into intron and operon populations.</title>
        <authorList>
            <person name="Satou Y."/>
            <person name="Mineta K."/>
            <person name="Ogasawara M."/>
            <person name="Sasakura Y."/>
            <person name="Shoguchi E."/>
            <person name="Ueno K."/>
            <person name="Yamada L."/>
            <person name="Matsumoto J."/>
            <person name="Wasserscheid J."/>
            <person name="Dewar K."/>
            <person name="Wiley G.B."/>
            <person name="Macmil S.L."/>
            <person name="Roe B.A."/>
            <person name="Zeller R.W."/>
            <person name="Hastings K.E."/>
            <person name="Lemaire P."/>
            <person name="Lindquist E."/>
            <person name="Endo T."/>
            <person name="Hotta K."/>
            <person name="Inaba K."/>
        </authorList>
    </citation>
    <scope>NUCLEOTIDE SEQUENCE [LARGE SCALE GENOMIC DNA]</scope>
    <source>
        <strain evidence="11">wild type</strain>
    </source>
</reference>
<dbReference type="InParanoid" id="F7B2T8"/>
<evidence type="ECO:0000256" key="3">
    <source>
        <dbReference type="ARBA" id="ARBA00022676"/>
    </source>
</evidence>
<keyword evidence="9 10" id="KW-0472">Membrane</keyword>
<dbReference type="AlphaFoldDB" id="F7B2T8"/>
<reference evidence="11" key="4">
    <citation type="submission" date="2025-09" db="UniProtKB">
        <authorList>
            <consortium name="Ensembl"/>
        </authorList>
    </citation>
    <scope>IDENTIFICATION</scope>
</reference>
<dbReference type="PANTHER" id="PTHR11214">
    <property type="entry name" value="BETA-1,3-N-ACETYLGLUCOSAMINYLTRANSFERASE"/>
    <property type="match status" value="1"/>
</dbReference>
<evidence type="ECO:0000256" key="2">
    <source>
        <dbReference type="ARBA" id="ARBA00008661"/>
    </source>
</evidence>
<evidence type="ECO:0000256" key="5">
    <source>
        <dbReference type="ARBA" id="ARBA00022692"/>
    </source>
</evidence>
<reference evidence="12" key="1">
    <citation type="journal article" date="2002" name="Science">
        <title>The draft genome of Ciona intestinalis: insights into chordate and vertebrate origins.</title>
        <authorList>
            <person name="Dehal P."/>
            <person name="Satou Y."/>
            <person name="Campbell R.K."/>
            <person name="Chapman J."/>
            <person name="Degnan B."/>
            <person name="De Tomaso A."/>
            <person name="Davidson B."/>
            <person name="Di Gregorio A."/>
            <person name="Gelpke M."/>
            <person name="Goodstein D.M."/>
            <person name="Harafuji N."/>
            <person name="Hastings K.E."/>
            <person name="Ho I."/>
            <person name="Hotta K."/>
            <person name="Huang W."/>
            <person name="Kawashima T."/>
            <person name="Lemaire P."/>
            <person name="Martinez D."/>
            <person name="Meinertzhagen I.A."/>
            <person name="Necula S."/>
            <person name="Nonaka M."/>
            <person name="Putnam N."/>
            <person name="Rash S."/>
            <person name="Saiga H."/>
            <person name="Satake M."/>
            <person name="Terry A."/>
            <person name="Yamada L."/>
            <person name="Wang H.G."/>
            <person name="Awazu S."/>
            <person name="Azumi K."/>
            <person name="Boore J."/>
            <person name="Branno M."/>
            <person name="Chin-Bow S."/>
            <person name="DeSantis R."/>
            <person name="Doyle S."/>
            <person name="Francino P."/>
            <person name="Keys D.N."/>
            <person name="Haga S."/>
            <person name="Hayashi H."/>
            <person name="Hino K."/>
            <person name="Imai K.S."/>
            <person name="Inaba K."/>
            <person name="Kano S."/>
            <person name="Kobayashi K."/>
            <person name="Kobayashi M."/>
            <person name="Lee B.I."/>
            <person name="Makabe K.W."/>
            <person name="Manohar C."/>
            <person name="Matassi G."/>
            <person name="Medina M."/>
            <person name="Mochizuki Y."/>
            <person name="Mount S."/>
            <person name="Morishita T."/>
            <person name="Miura S."/>
            <person name="Nakayama A."/>
            <person name="Nishizaka S."/>
            <person name="Nomoto H."/>
            <person name="Ohta F."/>
            <person name="Oishi K."/>
            <person name="Rigoutsos I."/>
            <person name="Sano M."/>
            <person name="Sasaki A."/>
            <person name="Sasakura Y."/>
            <person name="Shoguchi E."/>
            <person name="Shin-i T."/>
            <person name="Spagnuolo A."/>
            <person name="Stainier D."/>
            <person name="Suzuki M.M."/>
            <person name="Tassy O."/>
            <person name="Takatori N."/>
            <person name="Tokuoka M."/>
            <person name="Yagi K."/>
            <person name="Yoshizaki F."/>
            <person name="Wada S."/>
            <person name="Zhang C."/>
            <person name="Hyatt P.D."/>
            <person name="Larimer F."/>
            <person name="Detter C."/>
            <person name="Doggett N."/>
            <person name="Glavina T."/>
            <person name="Hawkins T."/>
            <person name="Richardson P."/>
            <person name="Lucas S."/>
            <person name="Kohara Y."/>
            <person name="Levine M."/>
            <person name="Satoh N."/>
            <person name="Rokhsar D.S."/>
        </authorList>
    </citation>
    <scope>NUCLEOTIDE SEQUENCE [LARGE SCALE GENOMIC DNA]</scope>
</reference>
<reference evidence="11" key="3">
    <citation type="submission" date="2025-08" db="UniProtKB">
        <authorList>
            <consortium name="Ensembl"/>
        </authorList>
    </citation>
    <scope>IDENTIFICATION</scope>
</reference>
<evidence type="ECO:0000256" key="4">
    <source>
        <dbReference type="ARBA" id="ARBA00022679"/>
    </source>
</evidence>
<keyword evidence="4" id="KW-0808">Transferase</keyword>
<proteinExistence type="inferred from homology"/>
<accession>F7B2T8</accession>
<dbReference type="GO" id="GO:0000139">
    <property type="term" value="C:Golgi membrane"/>
    <property type="evidence" value="ECO:0000318"/>
    <property type="project" value="GO_Central"/>
</dbReference>
<evidence type="ECO:0000256" key="9">
    <source>
        <dbReference type="ARBA" id="ARBA00023136"/>
    </source>
</evidence>
<dbReference type="Ensembl" id="ENSCINT00000005339.3">
    <property type="protein sequence ID" value="ENSCINP00000005339.3"/>
    <property type="gene ID" value="ENSCING00000002624.3"/>
</dbReference>
<sequence length="267" mass="31100">MIIIVKSTASSIERRMLIRRTYGSLQMLNKHRFFTLFVVGRSFNKETQVKIQRESEENEDILQVDADDTYKGLPAKVLACYQWIYYELGDVSAFYATTDDDCMINETASLKNTVAILQIKPLQLYLSISIYLYKYLSLVCIFNLYAYNSQQKHFYRNKTSKYYVPHHVYPSKTYPQFCHGGMTVMPFTLLSDIYQMSEITNRTGMVLEDVFINGILRYKLGRGNSNIIPMSKSYFGPMIWHLGQSNADELRFKFTWTAVTSLLTIRV</sequence>
<dbReference type="GO" id="GO:0006493">
    <property type="term" value="P:protein O-linked glycosylation"/>
    <property type="evidence" value="ECO:0000318"/>
    <property type="project" value="GO_Central"/>
</dbReference>
<dbReference type="HOGENOM" id="CLU_036849_4_1_1"/>
<dbReference type="GeneTree" id="ENSGT00940000163442"/>
<keyword evidence="12" id="KW-1185">Reference proteome</keyword>
<evidence type="ECO:0000313" key="12">
    <source>
        <dbReference type="Proteomes" id="UP000008144"/>
    </source>
</evidence>
<keyword evidence="5 10" id="KW-0812">Transmembrane</keyword>
<keyword evidence="6 10" id="KW-0735">Signal-anchor</keyword>
<keyword evidence="3 10" id="KW-0328">Glycosyltransferase</keyword>
<comment type="subcellular location">
    <subcellularLocation>
        <location evidence="1 10">Golgi apparatus membrane</location>
        <topology evidence="1 10">Single-pass type II membrane protein</topology>
    </subcellularLocation>
</comment>
<evidence type="ECO:0000256" key="10">
    <source>
        <dbReference type="RuleBase" id="RU363063"/>
    </source>
</evidence>
<dbReference type="Pfam" id="PF01762">
    <property type="entry name" value="Galactosyl_T"/>
    <property type="match status" value="2"/>
</dbReference>
<comment type="similarity">
    <text evidence="2 10">Belongs to the glycosyltransferase 31 family.</text>
</comment>
<dbReference type="EC" id="2.4.1.-" evidence="10"/>
<dbReference type="GO" id="GO:0016757">
    <property type="term" value="F:glycosyltransferase activity"/>
    <property type="evidence" value="ECO:0000318"/>
    <property type="project" value="GO_Central"/>
</dbReference>
<keyword evidence="8 10" id="KW-0333">Golgi apparatus</keyword>
<evidence type="ECO:0000256" key="1">
    <source>
        <dbReference type="ARBA" id="ARBA00004323"/>
    </source>
</evidence>
<evidence type="ECO:0000256" key="6">
    <source>
        <dbReference type="ARBA" id="ARBA00022968"/>
    </source>
</evidence>
<evidence type="ECO:0000313" key="11">
    <source>
        <dbReference type="Ensembl" id="ENSCINP00000005339.3"/>
    </source>
</evidence>
<evidence type="ECO:0000256" key="7">
    <source>
        <dbReference type="ARBA" id="ARBA00022989"/>
    </source>
</evidence>
<organism evidence="11 12">
    <name type="scientific">Ciona intestinalis</name>
    <name type="common">Transparent sea squirt</name>
    <name type="synonym">Ascidia intestinalis</name>
    <dbReference type="NCBI Taxonomy" id="7719"/>
    <lineage>
        <taxon>Eukaryota</taxon>
        <taxon>Metazoa</taxon>
        <taxon>Chordata</taxon>
        <taxon>Tunicata</taxon>
        <taxon>Ascidiacea</taxon>
        <taxon>Phlebobranchia</taxon>
        <taxon>Cionidae</taxon>
        <taxon>Ciona</taxon>
    </lineage>
</organism>
<feature type="transmembrane region" description="Helical" evidence="10">
    <location>
        <begin position="124"/>
        <end position="146"/>
    </location>
</feature>
<dbReference type="Proteomes" id="UP000008144">
    <property type="component" value="Chromosome 1"/>
</dbReference>
<name>F7B2T8_CIOIN</name>